<feature type="signal peptide" evidence="1">
    <location>
        <begin position="1"/>
        <end position="17"/>
    </location>
</feature>
<dbReference type="Gene3D" id="2.40.40.10">
    <property type="entry name" value="RlpA-like domain"/>
    <property type="match status" value="1"/>
</dbReference>
<evidence type="ECO:0008006" key="4">
    <source>
        <dbReference type="Google" id="ProtNLM"/>
    </source>
</evidence>
<protein>
    <recommendedName>
        <fullName evidence="4">Barwin-related endoglucanase</fullName>
    </recommendedName>
</protein>
<organism evidence="2 3">
    <name type="scientific">Cordyceps fumosorosea (strain ARSEF 2679)</name>
    <name type="common">Isaria fumosorosea</name>
    <dbReference type="NCBI Taxonomy" id="1081104"/>
    <lineage>
        <taxon>Eukaryota</taxon>
        <taxon>Fungi</taxon>
        <taxon>Dikarya</taxon>
        <taxon>Ascomycota</taxon>
        <taxon>Pezizomycotina</taxon>
        <taxon>Sordariomycetes</taxon>
        <taxon>Hypocreomycetidae</taxon>
        <taxon>Hypocreales</taxon>
        <taxon>Cordycipitaceae</taxon>
        <taxon>Cordyceps</taxon>
    </lineage>
</organism>
<feature type="chain" id="PRO_5007895599" description="Barwin-related endoglucanase" evidence="1">
    <location>
        <begin position="18"/>
        <end position="148"/>
    </location>
</feature>
<dbReference type="CDD" id="cd22191">
    <property type="entry name" value="DPBB_RlpA_EXP_N-like"/>
    <property type="match status" value="1"/>
</dbReference>
<dbReference type="OrthoDB" id="623670at2759"/>
<proteinExistence type="predicted"/>
<accession>A0A168B852</accession>
<dbReference type="EMBL" id="AZHB01000005">
    <property type="protein sequence ID" value="OAA69755.1"/>
    <property type="molecule type" value="Genomic_DNA"/>
</dbReference>
<name>A0A168B852_CORFA</name>
<dbReference type="AlphaFoldDB" id="A0A168B852"/>
<dbReference type="SUPFAM" id="SSF50685">
    <property type="entry name" value="Barwin-like endoglucanases"/>
    <property type="match status" value="1"/>
</dbReference>
<comment type="caution">
    <text evidence="2">The sequence shown here is derived from an EMBL/GenBank/DDBJ whole genome shotgun (WGS) entry which is preliminary data.</text>
</comment>
<keyword evidence="1" id="KW-0732">Signal</keyword>
<evidence type="ECO:0000256" key="1">
    <source>
        <dbReference type="SAM" id="SignalP"/>
    </source>
</evidence>
<dbReference type="InterPro" id="IPR036908">
    <property type="entry name" value="RlpA-like_sf"/>
</dbReference>
<reference evidence="2 3" key="1">
    <citation type="journal article" date="2016" name="Genome Biol. Evol.">
        <title>Divergent and convergent evolution of fungal pathogenicity.</title>
        <authorList>
            <person name="Shang Y."/>
            <person name="Xiao G."/>
            <person name="Zheng P."/>
            <person name="Cen K."/>
            <person name="Zhan S."/>
            <person name="Wang C."/>
        </authorList>
    </citation>
    <scope>NUCLEOTIDE SEQUENCE [LARGE SCALE GENOMIC DNA]</scope>
    <source>
        <strain evidence="2 3">ARSEF 2679</strain>
    </source>
</reference>
<evidence type="ECO:0000313" key="2">
    <source>
        <dbReference type="EMBL" id="OAA69755.1"/>
    </source>
</evidence>
<dbReference type="Proteomes" id="UP000076744">
    <property type="component" value="Unassembled WGS sequence"/>
</dbReference>
<sequence>MLYTATAALALAATAAAAPSGEIQKRASGSNQNISIYRYGDATQCHHILRDSGACGISTYFKNVNQEASFVAMPATIFDKYGSAQHNKLCGKTVTIKHNGVTKTAIVADRNLSNDHSIDSCLDIWKAFGGHDNDGTLIRGATWSVNGV</sequence>
<keyword evidence="3" id="KW-1185">Reference proteome</keyword>
<gene>
    <name evidence="2" type="ORF">ISF_03025</name>
</gene>
<dbReference type="RefSeq" id="XP_018706359.1">
    <property type="nucleotide sequence ID" value="XM_018846631.1"/>
</dbReference>
<evidence type="ECO:0000313" key="3">
    <source>
        <dbReference type="Proteomes" id="UP000076744"/>
    </source>
</evidence>
<dbReference type="GeneID" id="30019317"/>